<dbReference type="RefSeq" id="WP_324269259.1">
    <property type="nucleotide sequence ID" value="NZ_JAWLNX010000033.1"/>
</dbReference>
<dbReference type="Gene3D" id="1.10.10.60">
    <property type="entry name" value="Homeodomain-like"/>
    <property type="match status" value="1"/>
</dbReference>
<sequence length="207" mass="22957">MIVNSTPEGSAPRRRSARGEAARERILHAAVEAFAKDGYQGCSLARIASEVGLSQAGLLHHFPTKEDLLAAVLEERDRLDTRRFLADGAEGIEILTALEKLVEYNTYLTGMVQSFTVLAGESTADLHPARDWFQSRYETVRTMIAAELRKGVERGEIHPDTDCTAIAAEIVATIDGLQLQWLLDPKKVDMPTLFRNYTTRLRTAIST</sequence>
<keyword evidence="2" id="KW-0805">Transcription regulation</keyword>
<gene>
    <name evidence="7" type="ORF">R4I43_30990</name>
</gene>
<protein>
    <submittedName>
        <fullName evidence="7">TetR/AcrR family transcriptional regulator</fullName>
    </submittedName>
</protein>
<evidence type="ECO:0000313" key="7">
    <source>
        <dbReference type="EMBL" id="MEB3371833.1"/>
    </source>
</evidence>
<evidence type="ECO:0000256" key="4">
    <source>
        <dbReference type="ARBA" id="ARBA00023163"/>
    </source>
</evidence>
<dbReference type="SUPFAM" id="SSF46689">
    <property type="entry name" value="Homeodomain-like"/>
    <property type="match status" value="1"/>
</dbReference>
<dbReference type="PANTHER" id="PTHR30055">
    <property type="entry name" value="HTH-TYPE TRANSCRIPTIONAL REGULATOR RUTR"/>
    <property type="match status" value="1"/>
</dbReference>
<name>A0ABU6AK65_9PSEU</name>
<dbReference type="Pfam" id="PF00440">
    <property type="entry name" value="TetR_N"/>
    <property type="match status" value="1"/>
</dbReference>
<feature type="domain" description="HTH tetR-type" evidence="6">
    <location>
        <begin position="20"/>
        <end position="80"/>
    </location>
</feature>
<dbReference type="PANTHER" id="PTHR30055:SF234">
    <property type="entry name" value="HTH-TYPE TRANSCRIPTIONAL REGULATOR BETI"/>
    <property type="match status" value="1"/>
</dbReference>
<evidence type="ECO:0000256" key="3">
    <source>
        <dbReference type="ARBA" id="ARBA00023125"/>
    </source>
</evidence>
<dbReference type="InterPro" id="IPR050109">
    <property type="entry name" value="HTH-type_TetR-like_transc_reg"/>
</dbReference>
<keyword evidence="8" id="KW-1185">Reference proteome</keyword>
<dbReference type="EMBL" id="JAWLNX010000033">
    <property type="protein sequence ID" value="MEB3371833.1"/>
    <property type="molecule type" value="Genomic_DNA"/>
</dbReference>
<keyword evidence="3 5" id="KW-0238">DNA-binding</keyword>
<dbReference type="Gene3D" id="1.10.357.10">
    <property type="entry name" value="Tetracycline Repressor, domain 2"/>
    <property type="match status" value="1"/>
</dbReference>
<dbReference type="Proteomes" id="UP001327093">
    <property type="component" value="Unassembled WGS sequence"/>
</dbReference>
<evidence type="ECO:0000256" key="1">
    <source>
        <dbReference type="ARBA" id="ARBA00022491"/>
    </source>
</evidence>
<accession>A0ABU6AK65</accession>
<evidence type="ECO:0000313" key="8">
    <source>
        <dbReference type="Proteomes" id="UP001327093"/>
    </source>
</evidence>
<dbReference type="SUPFAM" id="SSF48498">
    <property type="entry name" value="Tetracyclin repressor-like, C-terminal domain"/>
    <property type="match status" value="1"/>
</dbReference>
<organism evidence="7 8">
    <name type="scientific">Saccharopolyspora mangrovi</name>
    <dbReference type="NCBI Taxonomy" id="3082379"/>
    <lineage>
        <taxon>Bacteria</taxon>
        <taxon>Bacillati</taxon>
        <taxon>Actinomycetota</taxon>
        <taxon>Actinomycetes</taxon>
        <taxon>Pseudonocardiales</taxon>
        <taxon>Pseudonocardiaceae</taxon>
        <taxon>Saccharopolyspora</taxon>
    </lineage>
</organism>
<proteinExistence type="predicted"/>
<comment type="caution">
    <text evidence="7">The sequence shown here is derived from an EMBL/GenBank/DDBJ whole genome shotgun (WGS) entry which is preliminary data.</text>
</comment>
<keyword evidence="4" id="KW-0804">Transcription</keyword>
<dbReference type="PROSITE" id="PS50977">
    <property type="entry name" value="HTH_TETR_2"/>
    <property type="match status" value="1"/>
</dbReference>
<dbReference type="InterPro" id="IPR009057">
    <property type="entry name" value="Homeodomain-like_sf"/>
</dbReference>
<evidence type="ECO:0000256" key="2">
    <source>
        <dbReference type="ARBA" id="ARBA00023015"/>
    </source>
</evidence>
<keyword evidence="1" id="KW-0678">Repressor</keyword>
<dbReference type="InterPro" id="IPR001647">
    <property type="entry name" value="HTH_TetR"/>
</dbReference>
<evidence type="ECO:0000259" key="6">
    <source>
        <dbReference type="PROSITE" id="PS50977"/>
    </source>
</evidence>
<reference evidence="7 8" key="1">
    <citation type="submission" date="2023-10" db="EMBL/GenBank/DDBJ databases">
        <title>Saccharopolyspora sp. nov., isolated from mangrove soil.</title>
        <authorList>
            <person name="Lu Y."/>
            <person name="Liu W."/>
        </authorList>
    </citation>
    <scope>NUCLEOTIDE SEQUENCE [LARGE SCALE GENOMIC DNA]</scope>
    <source>
        <strain evidence="7 8">S2-29</strain>
    </source>
</reference>
<dbReference type="InterPro" id="IPR036271">
    <property type="entry name" value="Tet_transcr_reg_TetR-rel_C_sf"/>
</dbReference>
<dbReference type="InterPro" id="IPR039538">
    <property type="entry name" value="BetI_C"/>
</dbReference>
<feature type="DNA-binding region" description="H-T-H motif" evidence="5">
    <location>
        <begin position="43"/>
        <end position="62"/>
    </location>
</feature>
<dbReference type="PRINTS" id="PR00455">
    <property type="entry name" value="HTHTETR"/>
</dbReference>
<dbReference type="Pfam" id="PF13977">
    <property type="entry name" value="TetR_C_6"/>
    <property type="match status" value="1"/>
</dbReference>
<evidence type="ECO:0000256" key="5">
    <source>
        <dbReference type="PROSITE-ProRule" id="PRU00335"/>
    </source>
</evidence>